<feature type="transmembrane region" description="Helical" evidence="5">
    <location>
        <begin position="131"/>
        <end position="149"/>
    </location>
</feature>
<sequence>MIRNTTNTDMIYYIIASPNEGVEAVKEKSYFFTSLFIAALSLLSSIIGNNLGLSPEILNRSIAAGFFIRFIFLYLFLFAISMLYNFIAEVLGCKEKVTKVLTLLGFSFLPWIFKTPLLLICNGFNLDGLYIFSRLILVFWIIGLQIFFIKRIYEFSLFRTLVVYFFPLLFMTFMALLFSLIIFTFLAFNIGRVFI</sequence>
<dbReference type="Proteomes" id="UP000178797">
    <property type="component" value="Unassembled WGS sequence"/>
</dbReference>
<dbReference type="GO" id="GO:0016020">
    <property type="term" value="C:membrane"/>
    <property type="evidence" value="ECO:0007669"/>
    <property type="project" value="UniProtKB-SubCell"/>
</dbReference>
<comment type="caution">
    <text evidence="7">The sequence shown here is derived from an EMBL/GenBank/DDBJ whole genome shotgun (WGS) entry which is preliminary data.</text>
</comment>
<evidence type="ECO:0000256" key="3">
    <source>
        <dbReference type="ARBA" id="ARBA00022989"/>
    </source>
</evidence>
<feature type="transmembrane region" description="Helical" evidence="5">
    <location>
        <begin position="100"/>
        <end position="119"/>
    </location>
</feature>
<evidence type="ECO:0000259" key="6">
    <source>
        <dbReference type="Pfam" id="PF04893"/>
    </source>
</evidence>
<keyword evidence="4 5" id="KW-0472">Membrane</keyword>
<comment type="subcellular location">
    <subcellularLocation>
        <location evidence="1">Membrane</location>
        <topology evidence="1">Multi-pass membrane protein</topology>
    </subcellularLocation>
</comment>
<dbReference type="AlphaFoldDB" id="A0A1F7RSS1"/>
<feature type="transmembrane region" description="Helical" evidence="5">
    <location>
        <begin position="67"/>
        <end position="88"/>
    </location>
</feature>
<proteinExistence type="predicted"/>
<feature type="domain" description="Yip1" evidence="6">
    <location>
        <begin position="15"/>
        <end position="176"/>
    </location>
</feature>
<gene>
    <name evidence="7" type="ORF">A2W05_04775</name>
</gene>
<evidence type="ECO:0000256" key="1">
    <source>
        <dbReference type="ARBA" id="ARBA00004141"/>
    </source>
</evidence>
<feature type="transmembrane region" description="Helical" evidence="5">
    <location>
        <begin position="161"/>
        <end position="188"/>
    </location>
</feature>
<evidence type="ECO:0000313" key="8">
    <source>
        <dbReference type="Proteomes" id="UP000178797"/>
    </source>
</evidence>
<dbReference type="Pfam" id="PF04893">
    <property type="entry name" value="Yip1"/>
    <property type="match status" value="1"/>
</dbReference>
<feature type="transmembrane region" description="Helical" evidence="5">
    <location>
        <begin position="29"/>
        <end position="47"/>
    </location>
</feature>
<name>A0A1F7RSS1_9BACT</name>
<evidence type="ECO:0000256" key="2">
    <source>
        <dbReference type="ARBA" id="ARBA00022692"/>
    </source>
</evidence>
<evidence type="ECO:0000313" key="7">
    <source>
        <dbReference type="EMBL" id="OGL44612.1"/>
    </source>
</evidence>
<evidence type="ECO:0000256" key="4">
    <source>
        <dbReference type="ARBA" id="ARBA00023136"/>
    </source>
</evidence>
<reference evidence="7 8" key="1">
    <citation type="journal article" date="2016" name="Nat. Commun.">
        <title>Thousands of microbial genomes shed light on interconnected biogeochemical processes in an aquifer system.</title>
        <authorList>
            <person name="Anantharaman K."/>
            <person name="Brown C.T."/>
            <person name="Hug L.A."/>
            <person name="Sharon I."/>
            <person name="Castelle C.J."/>
            <person name="Probst A.J."/>
            <person name="Thomas B.C."/>
            <person name="Singh A."/>
            <person name="Wilkins M.J."/>
            <person name="Karaoz U."/>
            <person name="Brodie E.L."/>
            <person name="Williams K.H."/>
            <person name="Hubbard S.S."/>
            <person name="Banfield J.F."/>
        </authorList>
    </citation>
    <scope>NUCLEOTIDE SEQUENCE [LARGE SCALE GENOMIC DNA]</scope>
</reference>
<accession>A0A1F7RSS1</accession>
<dbReference type="InterPro" id="IPR006977">
    <property type="entry name" value="Yip1_dom"/>
</dbReference>
<keyword evidence="3 5" id="KW-1133">Transmembrane helix</keyword>
<protein>
    <recommendedName>
        <fullName evidence="6">Yip1 domain-containing protein</fullName>
    </recommendedName>
</protein>
<dbReference type="EMBL" id="MGDE01000174">
    <property type="protein sequence ID" value="OGL44612.1"/>
    <property type="molecule type" value="Genomic_DNA"/>
</dbReference>
<evidence type="ECO:0000256" key="5">
    <source>
        <dbReference type="SAM" id="Phobius"/>
    </source>
</evidence>
<keyword evidence="2 5" id="KW-0812">Transmembrane</keyword>
<organism evidence="7 8">
    <name type="scientific">Candidatus Schekmanbacteria bacterium RBG_16_38_10</name>
    <dbReference type="NCBI Taxonomy" id="1817879"/>
    <lineage>
        <taxon>Bacteria</taxon>
        <taxon>Candidatus Schekmaniibacteriota</taxon>
    </lineage>
</organism>